<dbReference type="AlphaFoldDB" id="H3KC46"/>
<keyword evidence="4" id="KW-1185">Reference proteome</keyword>
<sequence length="159" mass="17564">MKPNDRTDAMRIRELADRTGHTPETIRYYEKVGLLNPAVRELGNNYRQYGAEHVARLAFIRRCRSLDMALDEIRTLLTALAEDGEGCCADPAHAAHAPHAPHQAAEAAHALVAKHLAEVDRRIEDLLALKGDLEAVAHRCGGDHEGHPCGILEELRSPK</sequence>
<dbReference type="Proteomes" id="UP000004956">
    <property type="component" value="Unassembled WGS sequence"/>
</dbReference>
<evidence type="ECO:0000256" key="1">
    <source>
        <dbReference type="ARBA" id="ARBA00023125"/>
    </source>
</evidence>
<dbReference type="InterPro" id="IPR000551">
    <property type="entry name" value="MerR-type_HTH_dom"/>
</dbReference>
<reference evidence="3 4" key="1">
    <citation type="submission" date="2011-11" db="EMBL/GenBank/DDBJ databases">
        <authorList>
            <person name="Weinstock G."/>
            <person name="Sodergren E."/>
            <person name="Clifton S."/>
            <person name="Fulton L."/>
            <person name="Fulton B."/>
            <person name="Courtney L."/>
            <person name="Fronick C."/>
            <person name="Harrison M."/>
            <person name="Strong C."/>
            <person name="Farmer C."/>
            <person name="Delahaunty K."/>
            <person name="Markovic C."/>
            <person name="Hall O."/>
            <person name="Minx P."/>
            <person name="Tomlinson C."/>
            <person name="Mitreva M."/>
            <person name="Hou S."/>
            <person name="Chen J."/>
            <person name="Wollam A."/>
            <person name="Pepin K.H."/>
            <person name="Johnson M."/>
            <person name="Bhonagiri V."/>
            <person name="Zhang X."/>
            <person name="Suruliraj S."/>
            <person name="Warren W."/>
            <person name="Chinwalla A."/>
            <person name="Mardis E.R."/>
            <person name="Wilson R.K."/>
        </authorList>
    </citation>
    <scope>NUCLEOTIDE SEQUENCE [LARGE SCALE GENOMIC DNA]</scope>
    <source>
        <strain evidence="3 4">YIT 11816</strain>
    </source>
</reference>
<dbReference type="EMBL" id="AFBQ01000035">
    <property type="protein sequence ID" value="EHY32301.1"/>
    <property type="molecule type" value="Genomic_DNA"/>
</dbReference>
<organism evidence="3 4">
    <name type="scientific">Sutterella parvirubra YIT 11816</name>
    <dbReference type="NCBI Taxonomy" id="762967"/>
    <lineage>
        <taxon>Bacteria</taxon>
        <taxon>Pseudomonadati</taxon>
        <taxon>Pseudomonadota</taxon>
        <taxon>Betaproteobacteria</taxon>
        <taxon>Burkholderiales</taxon>
        <taxon>Sutterellaceae</taxon>
        <taxon>Sutterella</taxon>
    </lineage>
</organism>
<evidence type="ECO:0000313" key="4">
    <source>
        <dbReference type="Proteomes" id="UP000004956"/>
    </source>
</evidence>
<dbReference type="PANTHER" id="PTHR30204">
    <property type="entry name" value="REDOX-CYCLING DRUG-SENSING TRANSCRIPTIONAL ACTIVATOR SOXR"/>
    <property type="match status" value="1"/>
</dbReference>
<dbReference type="Pfam" id="PF13411">
    <property type="entry name" value="MerR_1"/>
    <property type="match status" value="1"/>
</dbReference>
<dbReference type="GO" id="GO:0003677">
    <property type="term" value="F:DNA binding"/>
    <property type="evidence" value="ECO:0007669"/>
    <property type="project" value="UniProtKB-KW"/>
</dbReference>
<protein>
    <submittedName>
        <fullName evidence="3">Transcriptional regulator, MerR family</fullName>
    </submittedName>
</protein>
<dbReference type="PATRIC" id="fig|762967.3.peg.250"/>
<feature type="domain" description="HTH merR-type" evidence="2">
    <location>
        <begin position="9"/>
        <end position="79"/>
    </location>
</feature>
<dbReference type="PROSITE" id="PS50937">
    <property type="entry name" value="HTH_MERR_2"/>
    <property type="match status" value="1"/>
</dbReference>
<accession>H3KC46</accession>
<dbReference type="HOGENOM" id="CLU_060077_2_0_4"/>
<dbReference type="InterPro" id="IPR047057">
    <property type="entry name" value="MerR_fam"/>
</dbReference>
<dbReference type="SUPFAM" id="SSF46955">
    <property type="entry name" value="Putative DNA-binding domain"/>
    <property type="match status" value="1"/>
</dbReference>
<gene>
    <name evidence="3" type="ORF">HMPREF9440_00296</name>
</gene>
<dbReference type="InterPro" id="IPR009061">
    <property type="entry name" value="DNA-bd_dom_put_sf"/>
</dbReference>
<dbReference type="SMART" id="SM00422">
    <property type="entry name" value="HTH_MERR"/>
    <property type="match status" value="1"/>
</dbReference>
<dbReference type="GO" id="GO:0003700">
    <property type="term" value="F:DNA-binding transcription factor activity"/>
    <property type="evidence" value="ECO:0007669"/>
    <property type="project" value="InterPro"/>
</dbReference>
<dbReference type="STRING" id="762967.HMPREF9440_00296"/>
<evidence type="ECO:0000259" key="2">
    <source>
        <dbReference type="PROSITE" id="PS50937"/>
    </source>
</evidence>
<keyword evidence="1" id="KW-0238">DNA-binding</keyword>
<proteinExistence type="predicted"/>
<evidence type="ECO:0000313" key="3">
    <source>
        <dbReference type="EMBL" id="EHY32301.1"/>
    </source>
</evidence>
<dbReference type="Gene3D" id="1.10.1660.10">
    <property type="match status" value="1"/>
</dbReference>
<comment type="caution">
    <text evidence="3">The sequence shown here is derived from an EMBL/GenBank/DDBJ whole genome shotgun (WGS) entry which is preliminary data.</text>
</comment>
<dbReference type="PANTHER" id="PTHR30204:SF92">
    <property type="entry name" value="HTH-TYPE TRANSCRIPTIONAL REGULATOR ZNTR"/>
    <property type="match status" value="1"/>
</dbReference>
<name>H3KC46_9BURK</name>